<keyword evidence="4 6" id="KW-1133">Transmembrane helix</keyword>
<evidence type="ECO:0000256" key="5">
    <source>
        <dbReference type="ARBA" id="ARBA00023136"/>
    </source>
</evidence>
<evidence type="ECO:0000256" key="1">
    <source>
        <dbReference type="ARBA" id="ARBA00004651"/>
    </source>
</evidence>
<accession>A0ABV5VZI8</accession>
<gene>
    <name evidence="8" type="ORF">ACFFNY_19125</name>
</gene>
<keyword evidence="2 6" id="KW-1003">Cell membrane</keyword>
<dbReference type="PANTHER" id="PTHR12677:SF59">
    <property type="entry name" value="GOLGI APPARATUS MEMBRANE PROTEIN TVP38-RELATED"/>
    <property type="match status" value="1"/>
</dbReference>
<evidence type="ECO:0000313" key="9">
    <source>
        <dbReference type="Proteomes" id="UP001589619"/>
    </source>
</evidence>
<evidence type="ECO:0000256" key="4">
    <source>
        <dbReference type="ARBA" id="ARBA00022989"/>
    </source>
</evidence>
<protein>
    <recommendedName>
        <fullName evidence="6">TVP38/TMEM64 family membrane protein</fullName>
    </recommendedName>
</protein>
<organism evidence="8 9">
    <name type="scientific">Paenibacillus hodogayensis</name>
    <dbReference type="NCBI Taxonomy" id="279208"/>
    <lineage>
        <taxon>Bacteria</taxon>
        <taxon>Bacillati</taxon>
        <taxon>Bacillota</taxon>
        <taxon>Bacilli</taxon>
        <taxon>Bacillales</taxon>
        <taxon>Paenibacillaceae</taxon>
        <taxon>Paenibacillus</taxon>
    </lineage>
</organism>
<reference evidence="8 9" key="1">
    <citation type="submission" date="2024-09" db="EMBL/GenBank/DDBJ databases">
        <authorList>
            <person name="Sun Q."/>
            <person name="Mori K."/>
        </authorList>
    </citation>
    <scope>NUCLEOTIDE SEQUENCE [LARGE SCALE GENOMIC DNA]</scope>
    <source>
        <strain evidence="8 9">JCM 12520</strain>
    </source>
</reference>
<feature type="transmembrane region" description="Helical" evidence="6">
    <location>
        <begin position="179"/>
        <end position="199"/>
    </location>
</feature>
<dbReference type="RefSeq" id="WP_344914777.1">
    <property type="nucleotide sequence ID" value="NZ_BAAAYO010000014.1"/>
</dbReference>
<dbReference type="Pfam" id="PF09335">
    <property type="entry name" value="VTT_dom"/>
    <property type="match status" value="1"/>
</dbReference>
<dbReference type="InterPro" id="IPR032816">
    <property type="entry name" value="VTT_dom"/>
</dbReference>
<evidence type="ECO:0000256" key="2">
    <source>
        <dbReference type="ARBA" id="ARBA00022475"/>
    </source>
</evidence>
<evidence type="ECO:0000313" key="8">
    <source>
        <dbReference type="EMBL" id="MFB9753685.1"/>
    </source>
</evidence>
<feature type="domain" description="VTT" evidence="7">
    <location>
        <begin position="51"/>
        <end position="170"/>
    </location>
</feature>
<feature type="transmembrane region" description="Helical" evidence="6">
    <location>
        <begin position="67"/>
        <end position="88"/>
    </location>
</feature>
<evidence type="ECO:0000256" key="6">
    <source>
        <dbReference type="RuleBase" id="RU366058"/>
    </source>
</evidence>
<evidence type="ECO:0000259" key="7">
    <source>
        <dbReference type="Pfam" id="PF09335"/>
    </source>
</evidence>
<comment type="similarity">
    <text evidence="6">Belongs to the TVP38/TMEM64 family.</text>
</comment>
<feature type="transmembrane region" description="Helical" evidence="6">
    <location>
        <begin position="36"/>
        <end position="55"/>
    </location>
</feature>
<comment type="caution">
    <text evidence="8">The sequence shown here is derived from an EMBL/GenBank/DDBJ whole genome shotgun (WGS) entry which is preliminary data.</text>
</comment>
<keyword evidence="5 6" id="KW-0472">Membrane</keyword>
<dbReference type="InterPro" id="IPR015414">
    <property type="entry name" value="TMEM64"/>
</dbReference>
<dbReference type="EMBL" id="JBHMAG010000013">
    <property type="protein sequence ID" value="MFB9753685.1"/>
    <property type="molecule type" value="Genomic_DNA"/>
</dbReference>
<keyword evidence="9" id="KW-1185">Reference proteome</keyword>
<evidence type="ECO:0000256" key="3">
    <source>
        <dbReference type="ARBA" id="ARBA00022692"/>
    </source>
</evidence>
<feature type="transmembrane region" description="Helical" evidence="6">
    <location>
        <begin position="6"/>
        <end position="24"/>
    </location>
</feature>
<sequence>MKLWQMIVVYAAGAILLFVYRNELADWLLEHQPSPFIAFCLALCFVLFPVLPYKIIIGTLGFLYGPWLGFVVSWSAATVASIVLFALVRSRFRQQGRVYLAKFDRMEKVSRLMEKHPFAAILAARLIPVLPQAIVNMYPALLSIRPGVYITASALGKMPAILLFSYLGQQLFVNTHNALIVIGVYAALLAAAGVGYRIWAKRA</sequence>
<proteinExistence type="inferred from homology"/>
<keyword evidence="3 6" id="KW-0812">Transmembrane</keyword>
<feature type="transmembrane region" description="Helical" evidence="6">
    <location>
        <begin position="147"/>
        <end position="167"/>
    </location>
</feature>
<comment type="subcellular location">
    <subcellularLocation>
        <location evidence="1 6">Cell membrane</location>
        <topology evidence="1 6">Multi-pass membrane protein</topology>
    </subcellularLocation>
</comment>
<name>A0ABV5VZI8_9BACL</name>
<dbReference type="Proteomes" id="UP001589619">
    <property type="component" value="Unassembled WGS sequence"/>
</dbReference>
<dbReference type="PANTHER" id="PTHR12677">
    <property type="entry name" value="GOLGI APPARATUS MEMBRANE PROTEIN TVP38-RELATED"/>
    <property type="match status" value="1"/>
</dbReference>